<evidence type="ECO:0000313" key="1">
    <source>
        <dbReference type="EMBL" id="VDP61979.1"/>
    </source>
</evidence>
<dbReference type="AlphaFoldDB" id="A0A183KNN6"/>
<reference evidence="1 2" key="2">
    <citation type="submission" date="2018-11" db="EMBL/GenBank/DDBJ databases">
        <authorList>
            <consortium name="Pathogen Informatics"/>
        </authorList>
    </citation>
    <scope>NUCLEOTIDE SEQUENCE [LARGE SCALE GENOMIC DNA]</scope>
    <source>
        <strain evidence="1">Dakar</strain>
        <strain evidence="2">Dakar, Senegal</strain>
    </source>
</reference>
<reference evidence="3" key="1">
    <citation type="submission" date="2016-06" db="UniProtKB">
        <authorList>
            <consortium name="WormBaseParasite"/>
        </authorList>
    </citation>
    <scope>IDENTIFICATION</scope>
</reference>
<evidence type="ECO:0000313" key="2">
    <source>
        <dbReference type="Proteomes" id="UP000279833"/>
    </source>
</evidence>
<proteinExistence type="predicted"/>
<organism evidence="3">
    <name type="scientific">Schistosoma curassoni</name>
    <dbReference type="NCBI Taxonomy" id="6186"/>
    <lineage>
        <taxon>Eukaryota</taxon>
        <taxon>Metazoa</taxon>
        <taxon>Spiralia</taxon>
        <taxon>Lophotrochozoa</taxon>
        <taxon>Platyhelminthes</taxon>
        <taxon>Trematoda</taxon>
        <taxon>Digenea</taxon>
        <taxon>Strigeidida</taxon>
        <taxon>Schistosomatoidea</taxon>
        <taxon>Schistosomatidae</taxon>
        <taxon>Schistosoma</taxon>
    </lineage>
</organism>
<accession>A0A183KNN6</accession>
<gene>
    <name evidence="1" type="ORF">SCUD_LOCUS16665</name>
</gene>
<keyword evidence="2" id="KW-1185">Reference proteome</keyword>
<sequence length="89" mass="10729">MLENVFKMLLSDVMSHFPKIWFNLSWMNLNGHRKGASSSLFQVVKESMKKLDFIYNNCNICHFFRIIIFLSIKFKKHYVVHNIILRTIY</sequence>
<protein>
    <submittedName>
        <fullName evidence="1 3">Uncharacterized protein</fullName>
    </submittedName>
</protein>
<dbReference type="Proteomes" id="UP000279833">
    <property type="component" value="Unassembled WGS sequence"/>
</dbReference>
<evidence type="ECO:0000313" key="3">
    <source>
        <dbReference type="WBParaSite" id="SCUD_0001666801-mRNA-1"/>
    </source>
</evidence>
<dbReference type="EMBL" id="UZAK01038917">
    <property type="protein sequence ID" value="VDP61979.1"/>
    <property type="molecule type" value="Genomic_DNA"/>
</dbReference>
<name>A0A183KNN6_9TREM</name>
<dbReference type="WBParaSite" id="SCUD_0001666801-mRNA-1">
    <property type="protein sequence ID" value="SCUD_0001666801-mRNA-1"/>
    <property type="gene ID" value="SCUD_0001666801"/>
</dbReference>